<dbReference type="InterPro" id="IPR002104">
    <property type="entry name" value="Integrase_catalytic"/>
</dbReference>
<organism evidence="6 7">
    <name type="scientific">Bifidobacterium breve</name>
    <dbReference type="NCBI Taxonomy" id="1685"/>
    <lineage>
        <taxon>Bacteria</taxon>
        <taxon>Bacillati</taxon>
        <taxon>Actinomycetota</taxon>
        <taxon>Actinomycetes</taxon>
        <taxon>Bifidobacteriales</taxon>
        <taxon>Bifidobacteriaceae</taxon>
        <taxon>Bifidobacterium</taxon>
    </lineage>
</organism>
<evidence type="ECO:0000256" key="1">
    <source>
        <dbReference type="ARBA" id="ARBA00008857"/>
    </source>
</evidence>
<dbReference type="InterPro" id="IPR013762">
    <property type="entry name" value="Integrase-like_cat_sf"/>
</dbReference>
<feature type="non-terminal residue" evidence="6">
    <location>
        <position position="1"/>
    </location>
</feature>
<evidence type="ECO:0000256" key="2">
    <source>
        <dbReference type="ARBA" id="ARBA00023125"/>
    </source>
</evidence>
<proteinExistence type="inferred from homology"/>
<dbReference type="GO" id="GO:0003677">
    <property type="term" value="F:DNA binding"/>
    <property type="evidence" value="ECO:0007669"/>
    <property type="project" value="UniProtKB-KW"/>
</dbReference>
<evidence type="ECO:0000259" key="5">
    <source>
        <dbReference type="PROSITE" id="PS51898"/>
    </source>
</evidence>
<dbReference type="AlphaFoldDB" id="A0AAW7LKC7"/>
<dbReference type="GO" id="GO:0006310">
    <property type="term" value="P:DNA recombination"/>
    <property type="evidence" value="ECO:0007669"/>
    <property type="project" value="UniProtKB-KW"/>
</dbReference>
<feature type="domain" description="Tyr recombinase" evidence="5">
    <location>
        <begin position="253"/>
        <end position="436"/>
    </location>
</feature>
<dbReference type="InterPro" id="IPR011010">
    <property type="entry name" value="DNA_brk_join_enz"/>
</dbReference>
<dbReference type="InterPro" id="IPR050090">
    <property type="entry name" value="Tyrosine_recombinase_XerCD"/>
</dbReference>
<reference evidence="6" key="1">
    <citation type="submission" date="2018-05" db="EMBL/GenBank/DDBJ databases">
        <authorList>
            <person name="Kondepudi K.K."/>
            <person name="Singh S."/>
            <person name="Chaudhry V."/>
            <person name="Mantri S."/>
            <person name="Bhadada S."/>
            <person name="Bishnoi M."/>
            <person name="Kaur J."/>
            <person name="Sharma S."/>
            <person name="Bhatia R."/>
        </authorList>
    </citation>
    <scope>NUCLEOTIDE SEQUENCE</scope>
    <source>
        <strain evidence="6">Bif11</strain>
    </source>
</reference>
<dbReference type="PANTHER" id="PTHR30349">
    <property type="entry name" value="PHAGE INTEGRASE-RELATED"/>
    <property type="match status" value="1"/>
</dbReference>
<dbReference type="EMBL" id="QELD01000033">
    <property type="protein sequence ID" value="MDN4188789.1"/>
    <property type="molecule type" value="Genomic_DNA"/>
</dbReference>
<dbReference type="PANTHER" id="PTHR30349:SF64">
    <property type="entry name" value="PROPHAGE INTEGRASE INTD-RELATED"/>
    <property type="match status" value="1"/>
</dbReference>
<dbReference type="PROSITE" id="PS51898">
    <property type="entry name" value="TYR_RECOMBINASE"/>
    <property type="match status" value="1"/>
</dbReference>
<comment type="caution">
    <text evidence="6">The sequence shown here is derived from an EMBL/GenBank/DDBJ whole genome shotgun (WGS) entry which is preliminary data.</text>
</comment>
<dbReference type="Proteomes" id="UP001169990">
    <property type="component" value="Unassembled WGS sequence"/>
</dbReference>
<evidence type="ECO:0000313" key="6">
    <source>
        <dbReference type="EMBL" id="MDN4188789.1"/>
    </source>
</evidence>
<gene>
    <name evidence="6" type="ORF">DC496_10850</name>
</gene>
<comment type="similarity">
    <text evidence="1">Belongs to the 'phage' integrase family.</text>
</comment>
<evidence type="ECO:0000313" key="7">
    <source>
        <dbReference type="Proteomes" id="UP001169990"/>
    </source>
</evidence>
<accession>A0AAW7LKC7</accession>
<keyword evidence="2" id="KW-0238">DNA-binding</keyword>
<evidence type="ECO:0000256" key="4">
    <source>
        <dbReference type="SAM" id="MobiDB-lite"/>
    </source>
</evidence>
<dbReference type="GO" id="GO:0015074">
    <property type="term" value="P:DNA integration"/>
    <property type="evidence" value="ECO:0007669"/>
    <property type="project" value="InterPro"/>
</dbReference>
<sequence>SNPPSSTGRDFRVIWNPFFHAKMAEFQRFQGVALNKRRTSTYANVQRIGTRGGTRNGHPSRDTGGMGTKFGSVIHRADRGTFRAKYTYHGEVITKTFKDRLSAEAWLNGERSRVEADKAGITKWTSPTDRKRQEAAVKRRRTLFCDYVMDEFAPTWLNYATDGSELASGSKRKHREYLQHLTHSFFWKYPLTSITTEDINRWLADLDNFGGATPRKKTFQLLKAVYSKAVAEGAVAKSPVTMKAPAVPKSRQAQIPPATAEELQTIYANMPSTTRISVWLGAILDLRIGEVVSLQVQDWNPKTQTLRVCHSADVNGQLKSTKTATSNTTQPVPPQLGKLIDKACEDKRPTDFIVTCADGTHITPNRLRDHFNEAKTKARRPDLHFHTLRATSITAAVATGASLKDTMQWGRHADAATSIERYQRASGTERMREIANGIEDTLMGHEPTREELEAEIQKTKERLADLERQLDALK</sequence>
<dbReference type="Gene3D" id="1.10.443.10">
    <property type="entry name" value="Intergrase catalytic core"/>
    <property type="match status" value="1"/>
</dbReference>
<evidence type="ECO:0000256" key="3">
    <source>
        <dbReference type="ARBA" id="ARBA00023172"/>
    </source>
</evidence>
<keyword evidence="3" id="KW-0233">DNA recombination</keyword>
<feature type="region of interest" description="Disordered" evidence="4">
    <location>
        <begin position="49"/>
        <end position="69"/>
    </location>
</feature>
<name>A0AAW7LKC7_BIFBR</name>
<reference evidence="6" key="2">
    <citation type="journal article" date="2022" name="3 Biotech.">
        <title>Isomaltooligosaccharides utilization and genomic characterization of human infant anti-inflammatory Bifidobacterium longum and Bifidobacterium breve strains.</title>
        <authorList>
            <person name="Sharma S."/>
            <person name="Singh S."/>
            <person name="Chaudhary V."/>
            <person name="Mantri S."/>
            <person name="Chander A."/>
            <person name="Maurya R."/>
            <person name="Rajarammohan S."/>
            <person name="Singh R.P."/>
            <person name="Rishi P."/>
            <person name="Bishnoi M."/>
            <person name="Bhadada S.K."/>
            <person name="Kondepudi K.K."/>
        </authorList>
    </citation>
    <scope>NUCLEOTIDE SEQUENCE</scope>
    <source>
        <strain evidence="6">Bif11</strain>
    </source>
</reference>
<protein>
    <recommendedName>
        <fullName evidence="5">Tyr recombinase domain-containing protein</fullName>
    </recommendedName>
</protein>
<dbReference type="InterPro" id="IPR010998">
    <property type="entry name" value="Integrase_recombinase_N"/>
</dbReference>
<dbReference type="SUPFAM" id="SSF56349">
    <property type="entry name" value="DNA breaking-rejoining enzymes"/>
    <property type="match status" value="1"/>
</dbReference>
<dbReference type="Gene3D" id="1.10.150.130">
    <property type="match status" value="1"/>
</dbReference>
<dbReference type="Pfam" id="PF00589">
    <property type="entry name" value="Phage_integrase"/>
    <property type="match status" value="1"/>
</dbReference>